<keyword evidence="5" id="KW-0238">DNA-binding</keyword>
<evidence type="ECO:0000256" key="6">
    <source>
        <dbReference type="ARBA" id="ARBA00023163"/>
    </source>
</evidence>
<dbReference type="Gene3D" id="3.10.450.50">
    <property type="match status" value="1"/>
</dbReference>
<organism evidence="9 10">
    <name type="scientific">Gordonia soli NBRC 108243</name>
    <dbReference type="NCBI Taxonomy" id="1223545"/>
    <lineage>
        <taxon>Bacteria</taxon>
        <taxon>Bacillati</taxon>
        <taxon>Actinomycetota</taxon>
        <taxon>Actinomycetes</taxon>
        <taxon>Mycobacteriales</taxon>
        <taxon>Gordoniaceae</taxon>
        <taxon>Gordonia</taxon>
    </lineage>
</organism>
<dbReference type="SUPFAM" id="SSF54427">
    <property type="entry name" value="NTF2-like"/>
    <property type="match status" value="1"/>
</dbReference>
<dbReference type="GO" id="GO:0006352">
    <property type="term" value="P:DNA-templated transcription initiation"/>
    <property type="evidence" value="ECO:0007669"/>
    <property type="project" value="InterPro"/>
</dbReference>
<dbReference type="OrthoDB" id="3211555at2"/>
<dbReference type="InterPro" id="IPR013249">
    <property type="entry name" value="RNA_pol_sigma70_r4_t2"/>
</dbReference>
<keyword evidence="4" id="KW-0731">Sigma factor</keyword>
<gene>
    <name evidence="9" type="ORF">GS4_30_00940</name>
</gene>
<dbReference type="InterPro" id="IPR014284">
    <property type="entry name" value="RNA_pol_sigma-70_dom"/>
</dbReference>
<dbReference type="PANTHER" id="PTHR30173">
    <property type="entry name" value="SIGMA 19 FACTOR"/>
    <property type="match status" value="1"/>
</dbReference>
<dbReference type="InterPro" id="IPR032710">
    <property type="entry name" value="NTF2-like_dom_sf"/>
</dbReference>
<sequence>MTVGEAHARQFTELRPLLFTVAYEILGSASEAEDVLQESYLRWAGVDLAGVDDPRAYLATVVTRQSLNTLRAAARRREQYVGPWLPEPILLAPDDPARDAELAESVSTALLLVLETLGPDERAVFVLREVFGFEHSEIATIVGKSSAAVRQIAHRAREHVHARRRRFDPVDADRAATITTEFLTAAATGDLEGLMTMLAPDVVYTADSDGKASAARRPVRGAQNVGKLFVGMVRLMTQGEIRLEPRMFNGSAGVVLYLDDRVEGVLITDVVGDRIAAIYVMRNPDKLAGIDTPRRIGR</sequence>
<evidence type="ECO:0000259" key="7">
    <source>
        <dbReference type="Pfam" id="PF04542"/>
    </source>
</evidence>
<dbReference type="Gene3D" id="1.10.10.10">
    <property type="entry name" value="Winged helix-like DNA-binding domain superfamily/Winged helix DNA-binding domain"/>
    <property type="match status" value="1"/>
</dbReference>
<evidence type="ECO:0000313" key="9">
    <source>
        <dbReference type="EMBL" id="GAC70022.1"/>
    </source>
</evidence>
<dbReference type="EMBL" id="BANX01000030">
    <property type="protein sequence ID" value="GAC70022.1"/>
    <property type="molecule type" value="Genomic_DNA"/>
</dbReference>
<dbReference type="InterPro" id="IPR013325">
    <property type="entry name" value="RNA_pol_sigma_r2"/>
</dbReference>
<proteinExistence type="inferred from homology"/>
<dbReference type="eggNOG" id="COG1595">
    <property type="taxonomic scope" value="Bacteria"/>
</dbReference>
<dbReference type="InterPro" id="IPR036388">
    <property type="entry name" value="WH-like_DNA-bd_sf"/>
</dbReference>
<evidence type="ECO:0000256" key="2">
    <source>
        <dbReference type="ARBA" id="ARBA00011344"/>
    </source>
</evidence>
<dbReference type="STRING" id="1223545.GS4_30_00940"/>
<comment type="caution">
    <text evidence="9">The sequence shown here is derived from an EMBL/GenBank/DDBJ whole genome shotgun (WGS) entry which is preliminary data.</text>
</comment>
<dbReference type="Pfam" id="PF08281">
    <property type="entry name" value="Sigma70_r4_2"/>
    <property type="match status" value="1"/>
</dbReference>
<dbReference type="InterPro" id="IPR014303">
    <property type="entry name" value="RNA_pol_sigma-70_ECF"/>
</dbReference>
<keyword evidence="10" id="KW-1185">Reference proteome</keyword>
<accession>M0QRB7</accession>
<dbReference type="AlphaFoldDB" id="M0QRB7"/>
<keyword evidence="3" id="KW-0805">Transcription regulation</keyword>
<dbReference type="NCBIfam" id="NF007214">
    <property type="entry name" value="PRK09636.1"/>
    <property type="match status" value="1"/>
</dbReference>
<evidence type="ECO:0000313" key="10">
    <source>
        <dbReference type="Proteomes" id="UP000011666"/>
    </source>
</evidence>
<dbReference type="SUPFAM" id="SSF88946">
    <property type="entry name" value="Sigma2 domain of RNA polymerase sigma factors"/>
    <property type="match status" value="1"/>
</dbReference>
<reference evidence="9 10" key="1">
    <citation type="submission" date="2013-01" db="EMBL/GenBank/DDBJ databases">
        <title>Whole genome shotgun sequence of Gordonia soli NBRC 108243.</title>
        <authorList>
            <person name="Isaki-Nakamura S."/>
            <person name="Hosoyama A."/>
            <person name="Tsuchikane K."/>
            <person name="Ando Y."/>
            <person name="Baba S."/>
            <person name="Ohji S."/>
            <person name="Hamada M."/>
            <person name="Tamura T."/>
            <person name="Yamazoe A."/>
            <person name="Yamazaki S."/>
            <person name="Fujita N."/>
        </authorList>
    </citation>
    <scope>NUCLEOTIDE SEQUENCE [LARGE SCALE GENOMIC DNA]</scope>
    <source>
        <strain evidence="9 10">NBRC 108243</strain>
    </source>
</reference>
<name>M0QRB7_9ACTN</name>
<dbReference type="InterPro" id="IPR007627">
    <property type="entry name" value="RNA_pol_sigma70_r2"/>
</dbReference>
<protein>
    <submittedName>
        <fullName evidence="9">Putative RNA polymerase ECF-type sigma factor</fullName>
    </submittedName>
</protein>
<dbReference type="InterPro" id="IPR013324">
    <property type="entry name" value="RNA_pol_sigma_r3/r4-like"/>
</dbReference>
<evidence type="ECO:0000256" key="5">
    <source>
        <dbReference type="ARBA" id="ARBA00023125"/>
    </source>
</evidence>
<dbReference type="NCBIfam" id="TIGR02937">
    <property type="entry name" value="sigma70-ECF"/>
    <property type="match status" value="1"/>
</dbReference>
<evidence type="ECO:0000256" key="1">
    <source>
        <dbReference type="ARBA" id="ARBA00010641"/>
    </source>
</evidence>
<dbReference type="SUPFAM" id="SSF88659">
    <property type="entry name" value="Sigma3 and sigma4 domains of RNA polymerase sigma factors"/>
    <property type="match status" value="1"/>
</dbReference>
<dbReference type="NCBIfam" id="TIGR02957">
    <property type="entry name" value="SigX4"/>
    <property type="match status" value="1"/>
</dbReference>
<dbReference type="Proteomes" id="UP000011666">
    <property type="component" value="Unassembled WGS sequence"/>
</dbReference>
<comment type="subunit">
    <text evidence="2">Interacts transiently with the RNA polymerase catalytic core formed by RpoA, RpoB, RpoC and RpoZ (2 alpha, 1 beta, 1 beta' and 1 omega subunit) to form the RNA polymerase holoenzyme that can initiate transcription.</text>
</comment>
<evidence type="ECO:0000259" key="8">
    <source>
        <dbReference type="Pfam" id="PF08281"/>
    </source>
</evidence>
<dbReference type="PANTHER" id="PTHR30173:SF36">
    <property type="entry name" value="ECF RNA POLYMERASE SIGMA FACTOR SIGJ"/>
    <property type="match status" value="1"/>
</dbReference>
<dbReference type="CDD" id="cd06171">
    <property type="entry name" value="Sigma70_r4"/>
    <property type="match status" value="1"/>
</dbReference>
<keyword evidence="6" id="KW-0804">Transcription</keyword>
<feature type="domain" description="RNA polymerase sigma-70 region 2" evidence="7">
    <location>
        <begin position="11"/>
        <end position="76"/>
    </location>
</feature>
<dbReference type="GO" id="GO:0016987">
    <property type="term" value="F:sigma factor activity"/>
    <property type="evidence" value="ECO:0007669"/>
    <property type="project" value="UniProtKB-KW"/>
</dbReference>
<dbReference type="Pfam" id="PF04542">
    <property type="entry name" value="Sigma70_r2"/>
    <property type="match status" value="1"/>
</dbReference>
<dbReference type="RefSeq" id="WP_007623648.1">
    <property type="nucleotide sequence ID" value="NZ_BANX01000030.1"/>
</dbReference>
<dbReference type="InterPro" id="IPR052704">
    <property type="entry name" value="ECF_Sigma-70_Domain"/>
</dbReference>
<feature type="domain" description="RNA polymerase sigma factor 70 region 4 type 2" evidence="8">
    <location>
        <begin position="109"/>
        <end position="159"/>
    </location>
</feature>
<evidence type="ECO:0000256" key="4">
    <source>
        <dbReference type="ARBA" id="ARBA00023082"/>
    </source>
</evidence>
<dbReference type="Gene3D" id="1.10.1740.10">
    <property type="match status" value="1"/>
</dbReference>
<comment type="similarity">
    <text evidence="1">Belongs to the sigma-70 factor family. ECF subfamily.</text>
</comment>
<evidence type="ECO:0000256" key="3">
    <source>
        <dbReference type="ARBA" id="ARBA00023015"/>
    </source>
</evidence>
<dbReference type="GO" id="GO:0003677">
    <property type="term" value="F:DNA binding"/>
    <property type="evidence" value="ECO:0007669"/>
    <property type="project" value="UniProtKB-KW"/>
</dbReference>